<protein>
    <submittedName>
        <fullName evidence="2">Uncharacterized protein</fullName>
    </submittedName>
</protein>
<proteinExistence type="predicted"/>
<organism evidence="2 3">
    <name type="scientific">Arthrobacter alpinus</name>
    <dbReference type="NCBI Taxonomy" id="656366"/>
    <lineage>
        <taxon>Bacteria</taxon>
        <taxon>Bacillati</taxon>
        <taxon>Actinomycetota</taxon>
        <taxon>Actinomycetes</taxon>
        <taxon>Micrococcales</taxon>
        <taxon>Micrococcaceae</taxon>
        <taxon>Arthrobacter</taxon>
    </lineage>
</organism>
<sequence length="93" mass="10073">MDESQADERALLSAAAAPLLKAGYKVESDIPGTLVLVAGQIKIPVGLMLILTVVTVGFWIPLWLLLFCLPRVNRHTFAVVDGVVVDTKSWRAS</sequence>
<reference evidence="2 3" key="1">
    <citation type="submission" date="2016-10" db="EMBL/GenBank/DDBJ databases">
        <authorList>
            <person name="de Groot N.N."/>
        </authorList>
    </citation>
    <scope>NUCLEOTIDE SEQUENCE [LARGE SCALE GENOMIC DNA]</scope>
    <source>
        <strain evidence="2 3">DSM 22274</strain>
    </source>
</reference>
<accession>A0A1H5GV75</accession>
<dbReference type="EMBL" id="FNTV01000001">
    <property type="protein sequence ID" value="SEE18958.1"/>
    <property type="molecule type" value="Genomic_DNA"/>
</dbReference>
<evidence type="ECO:0000313" key="3">
    <source>
        <dbReference type="Proteomes" id="UP000182725"/>
    </source>
</evidence>
<evidence type="ECO:0000313" key="2">
    <source>
        <dbReference type="EMBL" id="SEE18958.1"/>
    </source>
</evidence>
<evidence type="ECO:0000256" key="1">
    <source>
        <dbReference type="SAM" id="Phobius"/>
    </source>
</evidence>
<dbReference type="Proteomes" id="UP000182725">
    <property type="component" value="Unassembled WGS sequence"/>
</dbReference>
<feature type="transmembrane region" description="Helical" evidence="1">
    <location>
        <begin position="43"/>
        <end position="67"/>
    </location>
</feature>
<name>A0A1H5GV75_9MICC</name>
<keyword evidence="1" id="KW-0812">Transmembrane</keyword>
<gene>
    <name evidence="2" type="ORF">SAMN04489740_0845</name>
</gene>
<dbReference type="RefSeq" id="WP_074710695.1">
    <property type="nucleotide sequence ID" value="NZ_FNTV01000001.1"/>
</dbReference>
<keyword evidence="1" id="KW-0472">Membrane</keyword>
<dbReference type="AlphaFoldDB" id="A0A1H5GV75"/>
<keyword evidence="1" id="KW-1133">Transmembrane helix</keyword>